<comment type="caution">
    <text evidence="2">The sequence shown here is derived from an EMBL/GenBank/DDBJ whole genome shotgun (WGS) entry which is preliminary data.</text>
</comment>
<proteinExistence type="predicted"/>
<reference evidence="2 3" key="1">
    <citation type="submission" date="2019-06" db="EMBL/GenBank/DDBJ databases">
        <title>Genome Sequence of the Brown Rot Fungal Pathogen Monilinia fructicola.</title>
        <authorList>
            <person name="De Miccolis Angelini R.M."/>
            <person name="Landi L."/>
            <person name="Abate D."/>
            <person name="Pollastro S."/>
            <person name="Romanazzi G."/>
            <person name="Faretra F."/>
        </authorList>
    </citation>
    <scope>NUCLEOTIDE SEQUENCE [LARGE SCALE GENOMIC DNA]</scope>
    <source>
        <strain evidence="2 3">Mfrc123</strain>
    </source>
</reference>
<sequence length="69" mass="7869">MRFNMRFLLVSTLAPSFFTLPMSSPTVLQHSPGSNHLRYPIPDPILNLVPYTPSSIPKNHIYQYLNLPS</sequence>
<organism evidence="2 3">
    <name type="scientific">Monilinia fructicola</name>
    <name type="common">Brown rot fungus</name>
    <name type="synonym">Ciboria fructicola</name>
    <dbReference type="NCBI Taxonomy" id="38448"/>
    <lineage>
        <taxon>Eukaryota</taxon>
        <taxon>Fungi</taxon>
        <taxon>Dikarya</taxon>
        <taxon>Ascomycota</taxon>
        <taxon>Pezizomycotina</taxon>
        <taxon>Leotiomycetes</taxon>
        <taxon>Helotiales</taxon>
        <taxon>Sclerotiniaceae</taxon>
        <taxon>Monilinia</taxon>
    </lineage>
</organism>
<evidence type="ECO:0000313" key="2">
    <source>
        <dbReference type="EMBL" id="KAA8564699.1"/>
    </source>
</evidence>
<keyword evidence="1" id="KW-0732">Signal</keyword>
<dbReference type="Proteomes" id="UP000322873">
    <property type="component" value="Unassembled WGS sequence"/>
</dbReference>
<dbReference type="AlphaFoldDB" id="A0A5M9J9Z9"/>
<evidence type="ECO:0000313" key="3">
    <source>
        <dbReference type="Proteomes" id="UP000322873"/>
    </source>
</evidence>
<accession>A0A5M9J9Z9</accession>
<dbReference type="EMBL" id="VICG01000015">
    <property type="protein sequence ID" value="KAA8564699.1"/>
    <property type="molecule type" value="Genomic_DNA"/>
</dbReference>
<evidence type="ECO:0000256" key="1">
    <source>
        <dbReference type="SAM" id="SignalP"/>
    </source>
</evidence>
<keyword evidence="3" id="KW-1185">Reference proteome</keyword>
<name>A0A5M9J9Z9_MONFR</name>
<protein>
    <submittedName>
        <fullName evidence="2">Uncharacterized protein</fullName>
    </submittedName>
</protein>
<feature type="signal peptide" evidence="1">
    <location>
        <begin position="1"/>
        <end position="19"/>
    </location>
</feature>
<gene>
    <name evidence="2" type="ORF">EYC84_011597</name>
</gene>
<feature type="chain" id="PRO_5024451001" evidence="1">
    <location>
        <begin position="20"/>
        <end position="69"/>
    </location>
</feature>